<reference evidence="1 2" key="1">
    <citation type="submission" date="2013-07" db="EMBL/GenBank/DDBJ databases">
        <authorList>
            <person name="Stoco P.H."/>
            <person name="Wagner G."/>
            <person name="Gerber A."/>
            <person name="Zaha A."/>
            <person name="Thompson C."/>
            <person name="Bartholomeu D.C."/>
            <person name="Luckemeyer D.D."/>
            <person name="Bahia D."/>
            <person name="Loreto E."/>
            <person name="Prestes E.B."/>
            <person name="Lima F.M."/>
            <person name="Rodrigues-Luiz G."/>
            <person name="Vallejo G.A."/>
            <person name="Filho J.F."/>
            <person name="Monteiro K.M."/>
            <person name="Tyler K.M."/>
            <person name="de Almeida L.G."/>
            <person name="Ortiz M.F."/>
            <person name="Siervo M.A."/>
            <person name="de Moraes M.H."/>
            <person name="Cunha O.L."/>
            <person name="Mendonca-Neto R."/>
            <person name="Silva R."/>
            <person name="Teixeira S.M."/>
            <person name="Murta S.M."/>
            <person name="Sincero T.C."/>
            <person name="Mendes T.A."/>
            <person name="Urmenyi T.P."/>
            <person name="Silva V.G."/>
            <person name="da Rocha W.D."/>
            <person name="Andersson B."/>
            <person name="Romanha A.J."/>
            <person name="Steindel M."/>
            <person name="de Vasconcelos A.T."/>
            <person name="Grisard E.C."/>
        </authorList>
    </citation>
    <scope>NUCLEOTIDE SEQUENCE [LARGE SCALE GENOMIC DNA]</scope>
    <source>
        <strain evidence="1 2">SC58</strain>
    </source>
</reference>
<gene>
    <name evidence="1" type="ORF">TRSC58_02942</name>
</gene>
<name>A0A061J7R1_TRYRA</name>
<dbReference type="VEuPathDB" id="TriTrypDB:TRSC58_02942"/>
<sequence length="284" mass="32339">MHIHQTIPVTIVDPVTSAPSPAVKHIEDRTLYAYRNMGFALTHFHPALVGVDCHPLVIENMNQLRLYHRRDYIYHLLLRQTYNVKTFQTALGIMADPLEPFTSVDQLVDSRQFAYRHTGADQDIIKSFCRQLESPFAPATQLRLDALAVGPHASAFITSCDILTEEFLLNFVRTAHYTHFLYQRTTNPRYLQAWGTVYGSPKAFSGKPVLLYVGVGPHEFPEDQMEEGVQRSLQSLVARATKRIEAPPAAPSPALIPASARQIAQKYGVRLLQRWQMRYFVVRH</sequence>
<organism evidence="1 2">
    <name type="scientific">Trypanosoma rangeli SC58</name>
    <dbReference type="NCBI Taxonomy" id="429131"/>
    <lineage>
        <taxon>Eukaryota</taxon>
        <taxon>Discoba</taxon>
        <taxon>Euglenozoa</taxon>
        <taxon>Kinetoplastea</taxon>
        <taxon>Metakinetoplastina</taxon>
        <taxon>Trypanosomatida</taxon>
        <taxon>Trypanosomatidae</taxon>
        <taxon>Trypanosoma</taxon>
        <taxon>Herpetosoma</taxon>
    </lineage>
</organism>
<comment type="caution">
    <text evidence="1">The sequence shown here is derived from an EMBL/GenBank/DDBJ whole genome shotgun (WGS) entry which is preliminary data.</text>
</comment>
<dbReference type="EMBL" id="AUPL01002942">
    <property type="protein sequence ID" value="ESL09337.1"/>
    <property type="molecule type" value="Genomic_DNA"/>
</dbReference>
<dbReference type="OrthoDB" id="242128at2759"/>
<evidence type="ECO:0000313" key="1">
    <source>
        <dbReference type="EMBL" id="ESL09337.1"/>
    </source>
</evidence>
<dbReference type="Proteomes" id="UP000031737">
    <property type="component" value="Unassembled WGS sequence"/>
</dbReference>
<accession>A0A061J7R1</accession>
<dbReference type="AlphaFoldDB" id="A0A061J7R1"/>
<proteinExistence type="predicted"/>
<keyword evidence="2" id="KW-1185">Reference proteome</keyword>
<evidence type="ECO:0000313" key="2">
    <source>
        <dbReference type="Proteomes" id="UP000031737"/>
    </source>
</evidence>
<protein>
    <submittedName>
        <fullName evidence="1">Uncharacterized protein</fullName>
    </submittedName>
</protein>